<reference evidence="2" key="1">
    <citation type="submission" date="2008-12" db="EMBL/GenBank/DDBJ databases">
        <title>Complete sequence of Chloroflexus aggregans DSM 9485.</title>
        <authorList>
            <consortium name="US DOE Joint Genome Institute"/>
            <person name="Lucas S."/>
            <person name="Copeland A."/>
            <person name="Lapidus A."/>
            <person name="Glavina del Rio T."/>
            <person name="Dalin E."/>
            <person name="Tice H."/>
            <person name="Pitluck S."/>
            <person name="Foster B."/>
            <person name="Larimer F."/>
            <person name="Land M."/>
            <person name="Hauser L."/>
            <person name="Kyrpides N."/>
            <person name="Mikhailova N."/>
            <person name="Bryant D."/>
            <person name="Richardson P."/>
        </authorList>
    </citation>
    <scope>NUCLEOTIDE SEQUENCE</scope>
    <source>
        <strain evidence="2">DSM 9485</strain>
    </source>
</reference>
<dbReference type="Pfam" id="PF09012">
    <property type="entry name" value="FeoC"/>
    <property type="match status" value="1"/>
</dbReference>
<dbReference type="OrthoDB" id="164796at2"/>
<dbReference type="HOGENOM" id="CLU_2536471_0_0_0"/>
<dbReference type="Gene3D" id="1.10.10.10">
    <property type="entry name" value="Winged helix-like DNA-binding domain superfamily/Winged helix DNA-binding domain"/>
    <property type="match status" value="1"/>
</dbReference>
<organism evidence="2 3">
    <name type="scientific">Chloroflexus aggregans (strain MD-66 / DSM 9485)</name>
    <dbReference type="NCBI Taxonomy" id="326427"/>
    <lineage>
        <taxon>Bacteria</taxon>
        <taxon>Bacillati</taxon>
        <taxon>Chloroflexota</taxon>
        <taxon>Chloroflexia</taxon>
        <taxon>Chloroflexales</taxon>
        <taxon>Chloroflexineae</taxon>
        <taxon>Chloroflexaceae</taxon>
        <taxon>Chloroflexus</taxon>
    </lineage>
</organism>
<name>B8G9N2_CHLAD</name>
<dbReference type="AlphaFoldDB" id="B8G9N2"/>
<accession>B8G9N2</accession>
<feature type="domain" description="Transcriptional regulator HTH-type FeoC" evidence="1">
    <location>
        <begin position="2"/>
        <end position="67"/>
    </location>
</feature>
<protein>
    <recommendedName>
        <fullName evidence="1">Transcriptional regulator HTH-type FeoC domain-containing protein</fullName>
    </recommendedName>
</protein>
<gene>
    <name evidence="2" type="ordered locus">Cagg_3547</name>
</gene>
<dbReference type="SUPFAM" id="SSF46785">
    <property type="entry name" value="Winged helix' DNA-binding domain"/>
    <property type="match status" value="1"/>
</dbReference>
<dbReference type="STRING" id="326427.Cagg_3547"/>
<dbReference type="InterPro" id="IPR036390">
    <property type="entry name" value="WH_DNA-bd_sf"/>
</dbReference>
<proteinExistence type="predicted"/>
<evidence type="ECO:0000313" key="2">
    <source>
        <dbReference type="EMBL" id="ACL26385.1"/>
    </source>
</evidence>
<evidence type="ECO:0000313" key="3">
    <source>
        <dbReference type="Proteomes" id="UP000002508"/>
    </source>
</evidence>
<dbReference type="KEGG" id="cag:Cagg_3547"/>
<keyword evidence="3" id="KW-1185">Reference proteome</keyword>
<evidence type="ECO:0000259" key="1">
    <source>
        <dbReference type="Pfam" id="PF09012"/>
    </source>
</evidence>
<sequence length="83" mass="8985">MLYQVLEMLEQAEQPLSLAELSQRLQIEPSALEGMIAFWVRKGRLRDTAVLGCGGGGAGCTCHAHPQGCPFRSVGPRMITLSD</sequence>
<dbReference type="InterPro" id="IPR015102">
    <property type="entry name" value="Tscrpt_reg_HTH_FeoC"/>
</dbReference>
<dbReference type="EMBL" id="CP001337">
    <property type="protein sequence ID" value="ACL26385.1"/>
    <property type="molecule type" value="Genomic_DNA"/>
</dbReference>
<dbReference type="RefSeq" id="WP_015942231.1">
    <property type="nucleotide sequence ID" value="NC_011831.1"/>
</dbReference>
<dbReference type="InterPro" id="IPR036388">
    <property type="entry name" value="WH-like_DNA-bd_sf"/>
</dbReference>
<dbReference type="Proteomes" id="UP000002508">
    <property type="component" value="Chromosome"/>
</dbReference>
<dbReference type="eggNOG" id="COG3355">
    <property type="taxonomic scope" value="Bacteria"/>
</dbReference>